<evidence type="ECO:0000256" key="1">
    <source>
        <dbReference type="SAM" id="MobiDB-lite"/>
    </source>
</evidence>
<feature type="non-terminal residue" evidence="2">
    <location>
        <position position="192"/>
    </location>
</feature>
<evidence type="ECO:0000313" key="2">
    <source>
        <dbReference type="EMBL" id="KAF7097248.1"/>
    </source>
</evidence>
<comment type="caution">
    <text evidence="2">The sequence shown here is derived from an EMBL/GenBank/DDBJ whole genome shotgun (WGS) entry which is preliminary data.</text>
</comment>
<dbReference type="AlphaFoldDB" id="A0A9R1LYL6"/>
<sequence length="192" mass="21018">MCYDRRPTVLQPVKLQTFFWKVELLDGASYNSNGDGSGTGTATTSTFFAVLPWAWEGKLRWENRFRWGKKIRPERLDRAKPTAASTPASCGRCHRSCCMRGVGQKCRRRVRRPATRMAGEGDNPRRGGPATMATSKSVRPARCGIKRLYAESIVGACFDETAAVSNGYTCTNRMVAGGPAQISAGPPAPITR</sequence>
<dbReference type="Proteomes" id="UP000815260">
    <property type="component" value="Chromosome 7A"/>
</dbReference>
<gene>
    <name evidence="2" type="ORF">CFC21_099090</name>
</gene>
<protein>
    <submittedName>
        <fullName evidence="2">Uncharacterized protein</fullName>
    </submittedName>
</protein>
<accession>A0A9R1LYL6</accession>
<organism evidence="2">
    <name type="scientific">Triticum aestivum</name>
    <name type="common">Wheat</name>
    <dbReference type="NCBI Taxonomy" id="4565"/>
    <lineage>
        <taxon>Eukaryota</taxon>
        <taxon>Viridiplantae</taxon>
        <taxon>Streptophyta</taxon>
        <taxon>Embryophyta</taxon>
        <taxon>Tracheophyta</taxon>
        <taxon>Spermatophyta</taxon>
        <taxon>Magnoliopsida</taxon>
        <taxon>Liliopsida</taxon>
        <taxon>Poales</taxon>
        <taxon>Poaceae</taxon>
        <taxon>BOP clade</taxon>
        <taxon>Pooideae</taxon>
        <taxon>Triticodae</taxon>
        <taxon>Triticeae</taxon>
        <taxon>Triticinae</taxon>
        <taxon>Triticum</taxon>
    </lineage>
</organism>
<proteinExistence type="predicted"/>
<dbReference type="EMBL" id="CM022229">
    <property type="protein sequence ID" value="KAF7097248.1"/>
    <property type="molecule type" value="Genomic_DNA"/>
</dbReference>
<reference evidence="2" key="1">
    <citation type="journal article" date="2017" name="Gigascience">
        <title>The first near-complete assembly of the hexaploid bread wheat genome, Triticum aestivum.</title>
        <authorList>
            <person name="Zimin A.V."/>
            <person name="Puiu D."/>
            <person name="Hall R."/>
            <person name="Kingan S."/>
            <person name="Clavijo B.J."/>
            <person name="Salzberg S.L."/>
        </authorList>
    </citation>
    <scope>NUCLEOTIDE SEQUENCE</scope>
    <source>
        <tissue evidence="2">Leaf</tissue>
    </source>
</reference>
<name>A0A9R1LYL6_WHEAT</name>
<reference evidence="2" key="2">
    <citation type="submission" date="2020-03" db="EMBL/GenBank/DDBJ databases">
        <title>The second near-complete assembly of the hexaploid bread wheat (Triticum aestivum) genome.</title>
        <authorList>
            <person name="Zimin A.V."/>
            <person name="Puiu D."/>
            <person name="Shumante A."/>
            <person name="Alonge M."/>
            <person name="Salzberg S.L."/>
        </authorList>
    </citation>
    <scope>NUCLEOTIDE SEQUENCE</scope>
    <source>
        <tissue evidence="2">Leaf</tissue>
    </source>
</reference>
<feature type="region of interest" description="Disordered" evidence="1">
    <location>
        <begin position="109"/>
        <end position="136"/>
    </location>
</feature>